<name>C5E2Q8_LACTC</name>
<dbReference type="PANTHER" id="PTHR45626:SF16">
    <property type="entry name" value="ATP-DEPENDENT HELICASE ULS1"/>
    <property type="match status" value="1"/>
</dbReference>
<dbReference type="GO" id="GO:0005634">
    <property type="term" value="C:nucleus"/>
    <property type="evidence" value="ECO:0007669"/>
    <property type="project" value="TreeGrafter"/>
</dbReference>
<keyword evidence="10" id="KW-0175">Coiled coil</keyword>
<feature type="region of interest" description="Disordered" evidence="11">
    <location>
        <begin position="1"/>
        <end position="48"/>
    </location>
</feature>
<keyword evidence="8" id="KW-0067">ATP-binding</keyword>
<evidence type="ECO:0000313" key="16">
    <source>
        <dbReference type="Proteomes" id="UP000002036"/>
    </source>
</evidence>
<dbReference type="Gene3D" id="3.30.40.10">
    <property type="entry name" value="Zinc/RING finger domain, C3HC4 (zinc finger)"/>
    <property type="match status" value="1"/>
</dbReference>
<dbReference type="SMART" id="SM00490">
    <property type="entry name" value="HELICc"/>
    <property type="match status" value="1"/>
</dbReference>
<dbReference type="Gene3D" id="3.40.50.300">
    <property type="entry name" value="P-loop containing nucleotide triphosphate hydrolases"/>
    <property type="match status" value="1"/>
</dbReference>
<feature type="compositionally biased region" description="Polar residues" evidence="11">
    <location>
        <begin position="192"/>
        <end position="205"/>
    </location>
</feature>
<dbReference type="GO" id="GO:0004386">
    <property type="term" value="F:helicase activity"/>
    <property type="evidence" value="ECO:0007669"/>
    <property type="project" value="UniProtKB-KW"/>
</dbReference>
<gene>
    <name evidence="15" type="ordered locus">KLTH0H06952g</name>
</gene>
<dbReference type="Pfam" id="PF00271">
    <property type="entry name" value="Helicase_C"/>
    <property type="match status" value="1"/>
</dbReference>
<dbReference type="PROSITE" id="PS51194">
    <property type="entry name" value="HELICASE_CTER"/>
    <property type="match status" value="1"/>
</dbReference>
<dbReference type="InterPro" id="IPR001650">
    <property type="entry name" value="Helicase_C-like"/>
</dbReference>
<dbReference type="CDD" id="cd18793">
    <property type="entry name" value="SF2_C_SNF"/>
    <property type="match status" value="1"/>
</dbReference>
<proteinExistence type="inferred from homology"/>
<reference evidence="15 16" key="1">
    <citation type="journal article" date="2009" name="Genome Res.">
        <title>Comparative genomics of protoploid Saccharomycetaceae.</title>
        <authorList>
            <consortium name="The Genolevures Consortium"/>
            <person name="Souciet J.-L."/>
            <person name="Dujon B."/>
            <person name="Gaillardin C."/>
            <person name="Johnston M."/>
            <person name="Baret P.V."/>
            <person name="Cliften P."/>
            <person name="Sherman D.J."/>
            <person name="Weissenbach J."/>
            <person name="Westhof E."/>
            <person name="Wincker P."/>
            <person name="Jubin C."/>
            <person name="Poulain J."/>
            <person name="Barbe V."/>
            <person name="Segurens B."/>
            <person name="Artiguenave F."/>
            <person name="Anthouard V."/>
            <person name="Vacherie B."/>
            <person name="Val M.-E."/>
            <person name="Fulton R.S."/>
            <person name="Minx P."/>
            <person name="Wilson R."/>
            <person name="Durrens P."/>
            <person name="Jean G."/>
            <person name="Marck C."/>
            <person name="Martin T."/>
            <person name="Nikolski M."/>
            <person name="Rolland T."/>
            <person name="Seret M.-L."/>
            <person name="Casaregola S."/>
            <person name="Despons L."/>
            <person name="Fairhead C."/>
            <person name="Fischer G."/>
            <person name="Lafontaine I."/>
            <person name="Leh V."/>
            <person name="Lemaire M."/>
            <person name="de Montigny J."/>
            <person name="Neuveglise C."/>
            <person name="Thierry A."/>
            <person name="Blanc-Lenfle I."/>
            <person name="Bleykasten C."/>
            <person name="Diffels J."/>
            <person name="Fritsch E."/>
            <person name="Frangeul L."/>
            <person name="Goeffon A."/>
            <person name="Jauniaux N."/>
            <person name="Kachouri-Lafond R."/>
            <person name="Payen C."/>
            <person name="Potier S."/>
            <person name="Pribylova L."/>
            <person name="Ozanne C."/>
            <person name="Richard G.-F."/>
            <person name="Sacerdot C."/>
            <person name="Straub M.-L."/>
            <person name="Talla E."/>
        </authorList>
    </citation>
    <scope>NUCLEOTIDE SEQUENCE [LARGE SCALE GENOMIC DNA]</scope>
    <source>
        <strain evidence="16">ATCC 56472 / CBS 6340 / NRRL Y-8284</strain>
    </source>
</reference>
<evidence type="ECO:0000256" key="5">
    <source>
        <dbReference type="ARBA" id="ARBA00022801"/>
    </source>
</evidence>
<dbReference type="GeneID" id="8294498"/>
<keyword evidence="16" id="KW-1185">Reference proteome</keyword>
<dbReference type="STRING" id="559295.C5E2Q8"/>
<dbReference type="OMA" id="FWCMEQL"/>
<dbReference type="GO" id="GO:0005524">
    <property type="term" value="F:ATP binding"/>
    <property type="evidence" value="ECO:0007669"/>
    <property type="project" value="UniProtKB-KW"/>
</dbReference>
<dbReference type="PANTHER" id="PTHR45626">
    <property type="entry name" value="TRANSCRIPTION TERMINATION FACTOR 2-RELATED"/>
    <property type="match status" value="1"/>
</dbReference>
<dbReference type="SMART" id="SM00184">
    <property type="entry name" value="RING"/>
    <property type="match status" value="1"/>
</dbReference>
<feature type="domain" description="Helicase C-terminal" evidence="14">
    <location>
        <begin position="1184"/>
        <end position="1346"/>
    </location>
</feature>
<dbReference type="InterPro" id="IPR027370">
    <property type="entry name" value="Znf-RING_euk"/>
</dbReference>
<dbReference type="HOGENOM" id="CLU_000315_34_2_1"/>
<evidence type="ECO:0000259" key="14">
    <source>
        <dbReference type="PROSITE" id="PS51194"/>
    </source>
</evidence>
<dbReference type="InterPro" id="IPR050628">
    <property type="entry name" value="SNF2_RAD54_helicase_TF"/>
</dbReference>
<evidence type="ECO:0000259" key="13">
    <source>
        <dbReference type="PROSITE" id="PS51192"/>
    </source>
</evidence>
<feature type="domain" description="Helicase ATP-binding" evidence="13">
    <location>
        <begin position="695"/>
        <end position="898"/>
    </location>
</feature>
<dbReference type="InterPro" id="IPR013083">
    <property type="entry name" value="Znf_RING/FYVE/PHD"/>
</dbReference>
<evidence type="ECO:0000313" key="15">
    <source>
        <dbReference type="EMBL" id="CAR30319.1"/>
    </source>
</evidence>
<evidence type="ECO:0000256" key="4">
    <source>
        <dbReference type="ARBA" id="ARBA00022771"/>
    </source>
</evidence>
<dbReference type="eggNOG" id="KOG1001">
    <property type="taxonomic scope" value="Eukaryota"/>
</dbReference>
<accession>C5E2Q8</accession>
<dbReference type="SUPFAM" id="SSF57850">
    <property type="entry name" value="RING/U-box"/>
    <property type="match status" value="1"/>
</dbReference>
<evidence type="ECO:0000256" key="2">
    <source>
        <dbReference type="ARBA" id="ARBA00022723"/>
    </source>
</evidence>
<dbReference type="EMBL" id="CU928180">
    <property type="protein sequence ID" value="CAR30319.1"/>
    <property type="molecule type" value="Genomic_DNA"/>
</dbReference>
<feature type="compositionally biased region" description="Polar residues" evidence="11">
    <location>
        <begin position="19"/>
        <end position="31"/>
    </location>
</feature>
<keyword evidence="6" id="KW-0347">Helicase</keyword>
<dbReference type="Proteomes" id="UP000002036">
    <property type="component" value="Chromosome H"/>
</dbReference>
<dbReference type="InterPro" id="IPR038718">
    <property type="entry name" value="SNF2-like_sf"/>
</dbReference>
<dbReference type="Pfam" id="PF00176">
    <property type="entry name" value="SNF2-rel_dom"/>
    <property type="match status" value="1"/>
</dbReference>
<feature type="compositionally biased region" description="Basic and acidic residues" evidence="11">
    <location>
        <begin position="222"/>
        <end position="238"/>
    </location>
</feature>
<dbReference type="OrthoDB" id="423559at2759"/>
<evidence type="ECO:0000259" key="12">
    <source>
        <dbReference type="PROSITE" id="PS50089"/>
    </source>
</evidence>
<dbReference type="InterPro" id="IPR014001">
    <property type="entry name" value="Helicase_ATP-bd"/>
</dbReference>
<evidence type="ECO:0000256" key="7">
    <source>
        <dbReference type="ARBA" id="ARBA00022833"/>
    </source>
</evidence>
<dbReference type="Gene3D" id="3.40.50.10810">
    <property type="entry name" value="Tandem AAA-ATPase domain"/>
    <property type="match status" value="1"/>
</dbReference>
<keyword evidence="3" id="KW-0547">Nucleotide-binding</keyword>
<evidence type="ECO:0000256" key="9">
    <source>
        <dbReference type="PROSITE-ProRule" id="PRU00175"/>
    </source>
</evidence>
<dbReference type="SMART" id="SM00487">
    <property type="entry name" value="DEXDc"/>
    <property type="match status" value="1"/>
</dbReference>
<dbReference type="CDD" id="cd18008">
    <property type="entry name" value="DEXDc_SHPRH-like"/>
    <property type="match status" value="1"/>
</dbReference>
<keyword evidence="5" id="KW-0378">Hydrolase</keyword>
<dbReference type="InterPro" id="IPR027417">
    <property type="entry name" value="P-loop_NTPase"/>
</dbReference>
<dbReference type="FunCoup" id="C5E2Q8">
    <property type="interactions" value="86"/>
</dbReference>
<organism evidence="15 16">
    <name type="scientific">Lachancea thermotolerans (strain ATCC 56472 / CBS 6340 / NRRL Y-8284)</name>
    <name type="common">Yeast</name>
    <name type="synonym">Kluyveromyces thermotolerans</name>
    <dbReference type="NCBI Taxonomy" id="559295"/>
    <lineage>
        <taxon>Eukaryota</taxon>
        <taxon>Fungi</taxon>
        <taxon>Dikarya</taxon>
        <taxon>Ascomycota</taxon>
        <taxon>Saccharomycotina</taxon>
        <taxon>Saccharomycetes</taxon>
        <taxon>Saccharomycetales</taxon>
        <taxon>Saccharomycetaceae</taxon>
        <taxon>Lachancea</taxon>
    </lineage>
</organism>
<dbReference type="RefSeq" id="XP_002556181.1">
    <property type="nucleotide sequence ID" value="XM_002556135.1"/>
</dbReference>
<evidence type="ECO:0000256" key="3">
    <source>
        <dbReference type="ARBA" id="ARBA00022741"/>
    </source>
</evidence>
<dbReference type="InterPro" id="IPR001841">
    <property type="entry name" value="Znf_RING"/>
</dbReference>
<dbReference type="GO" id="GO:0008094">
    <property type="term" value="F:ATP-dependent activity, acting on DNA"/>
    <property type="evidence" value="ECO:0007669"/>
    <property type="project" value="TreeGrafter"/>
</dbReference>
<dbReference type="GO" id="GO:0008270">
    <property type="term" value="F:zinc ion binding"/>
    <property type="evidence" value="ECO:0007669"/>
    <property type="project" value="UniProtKB-KW"/>
</dbReference>
<sequence>MEDQHAEVQTSVRPVPSIDLTQDDSNPNEATLENIENHESQASPRAAVQRSIRLQSLDSSPLKFTGQNFTTQPTTGKQGFFVPLNKTGNSNGTHSDPLNVDHKKPSRFTSASREASLQSPAFESGGDSVIPEKGSLSGAGNLLSEHSFKKRKIEEDEGRPDTSLQNIRDFIDPSKSRYFPGKALNEGGSLASPENTPGDQHNSQGPEIYNGPPTFKQPSSDFSHDEDAFFSFDDKSNADQKPATPPSLTHNSDLKDNKPMDGALSPPLGQNHEINHNQNAPIIILSDEEEDAISHKSTELVSTKAESSRKVSNEDVKHFRSLHERNMKEQAETEKHMLSLRNTCRDTKVILKRKLQKRDALINEVQSKLDILSRTSSVSGEEDVALLQEELSSLKERRSQTMVKLRKVENKESLIVDQHAKFVARLEPKLRESYTNLQNAINNYRQTRMVEKRAVLMSEKSQLDSLFSNGNIDPSEYQQRLRFLNNALNDLHSTQSAPNTEPHVSDIFFKSIGVARDLILKNTVRSDQNKMLMNKYLDVVENFKRSCDKGVRYNLHTKMQVEKAITDLFRHGVKMPAVSKSLKSMGFIVNPEDYDAVRSSAHQRSNDDFMEVSHGKGEDDDILEIVRSQEEQSLAHSNPLHLSNIYNMHDNDSLHDLLEGLKTAETEIEGEELTPPELTVNLMKHQRQGLHWLLSVEKSQKKGGLLADDMGLGKTVQAIALMLANKSNTDKCKTNLVVAPVAVLRVWQAEVRTKVKKTCGLKVLIYGGSNGAKVENYRSLLRHDVVLVSYQTLASELKKHWPAKLEQDAEGGNIADIPDIKAMNSLKERKEYWSPFFCDESVFYRIILDEAQNIKNKKTQSAKACCALNSTYRWALSGTPMQNNIMELYSLLRFLKISPYNREQKFKLDIGNPLGRSSNDYDSHDRKQAIKKVQVLLRAIMLRRTKDSKIDGKPILELPDKIIKPMEETLQGLELTFYTELEAKNQKKAEKLMKNRSKGSYSNILTLLLRLRQACCHPELVILGEHKSESSKVANGKNFQNDWLRLFELARNMPAAGKETVAEGLENMICPYCMEQMELESSVVITPCGHMLCEGCSQQYFEDARGQQNARKVVNSGYLVPCLVCERYVNDSEIITYKLYDQAVNQNLTAEGLKREFRSEMEAQKDRLKNGYKINFETLEPSQKIKQCLDIVRNVFANSRDEKIIIFSQFTTFFDLLQHFIRKELGVQYLRYDGSMDAQSRAATIEGFYRNNERRLLLISMKAGNAGLTLTCANHVILVDPFWNPFVEEQAMDRCYRISQTREVQVHRLLIKDSVEDRILELQKKKRELVESAMDPNKIQEVNRLGRQELGFLFGLNSL</sequence>
<feature type="coiled-coil region" evidence="10">
    <location>
        <begin position="384"/>
        <end position="411"/>
    </location>
</feature>
<comment type="similarity">
    <text evidence="1">Belongs to the SNF2/RAD54 helicase family.</text>
</comment>
<dbReference type="GO" id="GO:0016787">
    <property type="term" value="F:hydrolase activity"/>
    <property type="evidence" value="ECO:0007669"/>
    <property type="project" value="UniProtKB-KW"/>
</dbReference>
<dbReference type="InterPro" id="IPR000330">
    <property type="entry name" value="SNF2_N"/>
</dbReference>
<feature type="compositionally biased region" description="Polar residues" evidence="11">
    <location>
        <begin position="107"/>
        <end position="121"/>
    </location>
</feature>
<dbReference type="KEGG" id="lth:KLTH0H06952g"/>
<dbReference type="InterPro" id="IPR049730">
    <property type="entry name" value="SNF2/RAD54-like_C"/>
</dbReference>
<evidence type="ECO:0000256" key="6">
    <source>
        <dbReference type="ARBA" id="ARBA00022806"/>
    </source>
</evidence>
<dbReference type="InParanoid" id="C5E2Q8"/>
<protein>
    <submittedName>
        <fullName evidence="15">KLTH0H06952p</fullName>
    </submittedName>
</protein>
<keyword evidence="4 9" id="KW-0863">Zinc-finger</keyword>
<evidence type="ECO:0000256" key="10">
    <source>
        <dbReference type="SAM" id="Coils"/>
    </source>
</evidence>
<dbReference type="Pfam" id="PF13445">
    <property type="entry name" value="zf-RING_UBOX"/>
    <property type="match status" value="1"/>
</dbReference>
<evidence type="ECO:0000256" key="1">
    <source>
        <dbReference type="ARBA" id="ARBA00007025"/>
    </source>
</evidence>
<evidence type="ECO:0000256" key="11">
    <source>
        <dbReference type="SAM" id="MobiDB-lite"/>
    </source>
</evidence>
<feature type="region of interest" description="Disordered" evidence="11">
    <location>
        <begin position="86"/>
        <end position="274"/>
    </location>
</feature>
<keyword evidence="2" id="KW-0479">Metal-binding</keyword>
<evidence type="ECO:0000256" key="8">
    <source>
        <dbReference type="ARBA" id="ARBA00022840"/>
    </source>
</evidence>
<dbReference type="PROSITE" id="PS50089">
    <property type="entry name" value="ZF_RING_2"/>
    <property type="match status" value="1"/>
</dbReference>
<dbReference type="GO" id="GO:0005737">
    <property type="term" value="C:cytoplasm"/>
    <property type="evidence" value="ECO:0007669"/>
    <property type="project" value="TreeGrafter"/>
</dbReference>
<keyword evidence="7" id="KW-0862">Zinc</keyword>
<dbReference type="PROSITE" id="PS51192">
    <property type="entry name" value="HELICASE_ATP_BIND_1"/>
    <property type="match status" value="1"/>
</dbReference>
<dbReference type="GO" id="GO:0000724">
    <property type="term" value="P:double-strand break repair via homologous recombination"/>
    <property type="evidence" value="ECO:0007669"/>
    <property type="project" value="TreeGrafter"/>
</dbReference>
<feature type="compositionally biased region" description="Polar residues" evidence="11">
    <location>
        <begin position="86"/>
        <end position="96"/>
    </location>
</feature>
<feature type="domain" description="RING-type" evidence="12">
    <location>
        <begin position="1070"/>
        <end position="1126"/>
    </location>
</feature>
<dbReference type="SUPFAM" id="SSF52540">
    <property type="entry name" value="P-loop containing nucleoside triphosphate hydrolases"/>
    <property type="match status" value="2"/>
</dbReference>